<feature type="domain" description="Iminophenyl-pyruvate dimer synthase" evidence="1">
    <location>
        <begin position="16"/>
        <end position="302"/>
    </location>
</feature>
<comment type="caution">
    <text evidence="2">The sequence shown here is derived from an EMBL/GenBank/DDBJ whole genome shotgun (WGS) entry which is preliminary data.</text>
</comment>
<dbReference type="Gene3D" id="1.20.1260.10">
    <property type="match status" value="1"/>
</dbReference>
<evidence type="ECO:0000313" key="3">
    <source>
        <dbReference type="Proteomes" id="UP000294155"/>
    </source>
</evidence>
<dbReference type="EMBL" id="SEWE01000016">
    <property type="protein sequence ID" value="RYU79915.1"/>
    <property type="molecule type" value="Genomic_DNA"/>
</dbReference>
<accession>A0A4Q5LDD9</accession>
<dbReference type="OrthoDB" id="9795032at2"/>
<gene>
    <name evidence="2" type="ORF">EWM57_09525</name>
</gene>
<evidence type="ECO:0000259" key="1">
    <source>
        <dbReference type="Pfam" id="PF12902"/>
    </source>
</evidence>
<reference evidence="2 3" key="1">
    <citation type="submission" date="2019-02" db="EMBL/GenBank/DDBJ databases">
        <title>Bacterial novel species isolated from soil.</title>
        <authorList>
            <person name="Jung H.-Y."/>
        </authorList>
    </citation>
    <scope>NUCLEOTIDE SEQUENCE [LARGE SCALE GENOMIC DNA]</scope>
    <source>
        <strain evidence="2 3">1-3-3-3</strain>
    </source>
</reference>
<dbReference type="Proteomes" id="UP000294155">
    <property type="component" value="Unassembled WGS sequence"/>
</dbReference>
<evidence type="ECO:0000313" key="2">
    <source>
        <dbReference type="EMBL" id="RYU79915.1"/>
    </source>
</evidence>
<sequence>MPNSLQAVPNDLKAAIQQAIEIELSTIPIYLYTYYSINRVPDQKKIIADLTNRYIDAGLSTERAAQKAQDVSVQLMVHANKAGATIMSVAVEEMLHMALACNLKRALVGMPKLVGKSPKHYPAQLRGHLPGLEIPLRGFGLAQLEVFKQIELPEVPQPMLKAAPDPTRDWSSLGELYGWISAQITSNVTPPDFDKFKDCPQLGPNQGYYATNNVNTLYYDKNHKPQFTNQDADPKNPHGNVGDLIRIVDVKCALAAIDIIVEQGEGHVEKPHAKDAARPWQKYGDKQVDQEESHYQKYCQLYDELAALLREEGQMDDYSLLAYFVKPVPENPTTAGYPAPIQAVSNLLNAVYTYLYMMTEACYRQEIPKQKEIFNFGMHKGMIFILSTLCDYITSLPLPWGGVAGPTFENYEFDPATSAKSQLVALFNKIPASLNPSANVLARIQTLPDMDIVTKKVLSFA</sequence>
<organism evidence="2 3">
    <name type="scientific">Hymenobacter persicinus</name>
    <dbReference type="NCBI Taxonomy" id="2025506"/>
    <lineage>
        <taxon>Bacteria</taxon>
        <taxon>Pseudomonadati</taxon>
        <taxon>Bacteroidota</taxon>
        <taxon>Cytophagia</taxon>
        <taxon>Cytophagales</taxon>
        <taxon>Hymenobacteraceae</taxon>
        <taxon>Hymenobacter</taxon>
    </lineage>
</organism>
<proteinExistence type="predicted"/>
<dbReference type="PANTHER" id="PTHR34400:SF4">
    <property type="entry name" value="MEMBRANE PROTEIN"/>
    <property type="match status" value="1"/>
</dbReference>
<dbReference type="Pfam" id="PF12902">
    <property type="entry name" value="Ferritin-like"/>
    <property type="match status" value="1"/>
</dbReference>
<dbReference type="PANTHER" id="PTHR34400">
    <property type="match status" value="1"/>
</dbReference>
<protein>
    <recommendedName>
        <fullName evidence="1">Iminophenyl-pyruvate dimer synthase domain-containing protein</fullName>
    </recommendedName>
</protein>
<dbReference type="AlphaFoldDB" id="A0A4Q5LDD9"/>
<dbReference type="InterPro" id="IPR012347">
    <property type="entry name" value="Ferritin-like"/>
</dbReference>
<keyword evidence="3" id="KW-1185">Reference proteome</keyword>
<name>A0A4Q5LDD9_9BACT</name>
<dbReference type="RefSeq" id="WP_129920915.1">
    <property type="nucleotide sequence ID" value="NZ_SEWE01000016.1"/>
</dbReference>
<dbReference type="InterPro" id="IPR026820">
    <property type="entry name" value="VioB/RebD_dom"/>
</dbReference>